<name>A0AAW1XS24_RUBAR</name>
<comment type="caution">
    <text evidence="1">The sequence shown here is derived from an EMBL/GenBank/DDBJ whole genome shotgun (WGS) entry which is preliminary data.</text>
</comment>
<dbReference type="Proteomes" id="UP001457282">
    <property type="component" value="Unassembled WGS sequence"/>
</dbReference>
<protein>
    <submittedName>
        <fullName evidence="1">Uncharacterized protein</fullName>
    </submittedName>
</protein>
<organism evidence="1 2">
    <name type="scientific">Rubus argutus</name>
    <name type="common">Southern blackberry</name>
    <dbReference type="NCBI Taxonomy" id="59490"/>
    <lineage>
        <taxon>Eukaryota</taxon>
        <taxon>Viridiplantae</taxon>
        <taxon>Streptophyta</taxon>
        <taxon>Embryophyta</taxon>
        <taxon>Tracheophyta</taxon>
        <taxon>Spermatophyta</taxon>
        <taxon>Magnoliopsida</taxon>
        <taxon>eudicotyledons</taxon>
        <taxon>Gunneridae</taxon>
        <taxon>Pentapetalae</taxon>
        <taxon>rosids</taxon>
        <taxon>fabids</taxon>
        <taxon>Rosales</taxon>
        <taxon>Rosaceae</taxon>
        <taxon>Rosoideae</taxon>
        <taxon>Rosoideae incertae sedis</taxon>
        <taxon>Rubus</taxon>
    </lineage>
</organism>
<evidence type="ECO:0000313" key="1">
    <source>
        <dbReference type="EMBL" id="KAK9939258.1"/>
    </source>
</evidence>
<keyword evidence="2" id="KW-1185">Reference proteome</keyword>
<accession>A0AAW1XS24</accession>
<sequence length="195" mass="21628">MASLSSTSASLSPKPFLSLPLPLQLRRSPSPDLLSAAEPSHHCLAVVHLRLQFRCQSLCRSQSLLPGVIPNSFCLCPRAHCHAAHQPRRHHRAQPRTVADATSRQPISFLSLPLPLQLRRSPSPDLLSAAEPSHHCLAAVHLRLQFRRQSLCRSQSLLPGVIPNSFCLCPRAHCHAAHQPRRHHRAQPRTVATTH</sequence>
<evidence type="ECO:0000313" key="2">
    <source>
        <dbReference type="Proteomes" id="UP001457282"/>
    </source>
</evidence>
<dbReference type="AlphaFoldDB" id="A0AAW1XS24"/>
<dbReference type="EMBL" id="JBEDUW010000003">
    <property type="protein sequence ID" value="KAK9939258.1"/>
    <property type="molecule type" value="Genomic_DNA"/>
</dbReference>
<gene>
    <name evidence="1" type="ORF">M0R45_015961</name>
</gene>
<reference evidence="1 2" key="1">
    <citation type="journal article" date="2023" name="G3 (Bethesda)">
        <title>A chromosome-length genome assembly and annotation of blackberry (Rubus argutus, cv. 'Hillquist').</title>
        <authorList>
            <person name="Bruna T."/>
            <person name="Aryal R."/>
            <person name="Dudchenko O."/>
            <person name="Sargent D.J."/>
            <person name="Mead D."/>
            <person name="Buti M."/>
            <person name="Cavallini A."/>
            <person name="Hytonen T."/>
            <person name="Andres J."/>
            <person name="Pham M."/>
            <person name="Weisz D."/>
            <person name="Mascagni F."/>
            <person name="Usai G."/>
            <person name="Natali L."/>
            <person name="Bassil N."/>
            <person name="Fernandez G.E."/>
            <person name="Lomsadze A."/>
            <person name="Armour M."/>
            <person name="Olukolu B."/>
            <person name="Poorten T."/>
            <person name="Britton C."/>
            <person name="Davik J."/>
            <person name="Ashrafi H."/>
            <person name="Aiden E.L."/>
            <person name="Borodovsky M."/>
            <person name="Worthington M."/>
        </authorList>
    </citation>
    <scope>NUCLEOTIDE SEQUENCE [LARGE SCALE GENOMIC DNA]</scope>
    <source>
        <strain evidence="1">PI 553951</strain>
    </source>
</reference>
<proteinExistence type="predicted"/>